<evidence type="ECO:0000313" key="2">
    <source>
        <dbReference type="Proteomes" id="UP000777784"/>
    </source>
</evidence>
<organism evidence="1 2">
    <name type="scientific">Eiseniibacteriota bacterium</name>
    <dbReference type="NCBI Taxonomy" id="2212470"/>
    <lineage>
        <taxon>Bacteria</taxon>
        <taxon>Candidatus Eiseniibacteriota</taxon>
    </lineage>
</organism>
<evidence type="ECO:0000313" key="1">
    <source>
        <dbReference type="EMBL" id="MBU2691479.1"/>
    </source>
</evidence>
<dbReference type="Proteomes" id="UP000777784">
    <property type="component" value="Unassembled WGS sequence"/>
</dbReference>
<dbReference type="EMBL" id="JAHJDP010000065">
    <property type="protein sequence ID" value="MBU2691479.1"/>
    <property type="molecule type" value="Genomic_DNA"/>
</dbReference>
<name>A0A948W6G6_UNCEI</name>
<reference evidence="1" key="1">
    <citation type="submission" date="2021-05" db="EMBL/GenBank/DDBJ databases">
        <title>Energy efficiency and biological interactions define the core microbiome of deep oligotrophic groundwater.</title>
        <authorList>
            <person name="Mehrshad M."/>
            <person name="Lopez-Fernandez M."/>
            <person name="Bell E."/>
            <person name="Bernier-Latmani R."/>
            <person name="Bertilsson S."/>
            <person name="Dopson M."/>
        </authorList>
    </citation>
    <scope>NUCLEOTIDE SEQUENCE</scope>
    <source>
        <strain evidence="1">Modern_marine.mb.64</strain>
    </source>
</reference>
<sequence>MQAELENEGLALDVRILGLNMPNNEVNNAVMCAHSSLPYLQDTTGEHAWQEWDVIGYDVIIVDENNVFITKYNVGAHTLVTPSNYYELKQMISDAAGK</sequence>
<comment type="caution">
    <text evidence="1">The sequence shown here is derived from an EMBL/GenBank/DDBJ whole genome shotgun (WGS) entry which is preliminary data.</text>
</comment>
<accession>A0A948W6G6</accession>
<dbReference type="AlphaFoldDB" id="A0A948W6G6"/>
<protein>
    <submittedName>
        <fullName evidence="1">Uncharacterized protein</fullName>
    </submittedName>
</protein>
<proteinExistence type="predicted"/>
<gene>
    <name evidence="1" type="ORF">KJ970_11180</name>
</gene>